<evidence type="ECO:0000313" key="2">
    <source>
        <dbReference type="Proteomes" id="UP000518300"/>
    </source>
</evidence>
<sequence>MRGWLAVLAVMWVGLAACSGDDAEDRGPVKRADFNAKVTEALCERFERCGLVEDRERCQEEQAREGMASRLSMGTRYDDALAEGRVRYDAEAARDCVDSLREGSCEASPTSLSMLSRGIEYDPQCRILLGQVEDGAACQSTVECREGAWCDALPWACGGVCRREPLPEAVIANDGCPWGTVLIGGKCLTPGGVGTRCGAENNVALGVCDQTTWCGPTNQTHGTCQPRATEGQACSDIEGPFCVWSQYCGASGTCQKARGEGESCTAPGLSRFGYQECQLELFCDGDENQPGTCRRRLGEGASCRETFECESDLGCASAQPNEGVKGTCQRAPTKGESCPDGFCAPGMLCSYDTKTCVTLSRLGEPCEVDDNCYLSGSCVDGICRIYGSQSCQ</sequence>
<dbReference type="AlphaFoldDB" id="A0A848LQ20"/>
<gene>
    <name evidence="1" type="ORF">HG543_33425</name>
</gene>
<name>A0A848LQ20_9BACT</name>
<protein>
    <recommendedName>
        <fullName evidence="3">Dickkopf N-terminal cysteine-rich domain-containing protein</fullName>
    </recommendedName>
</protein>
<comment type="caution">
    <text evidence="1">The sequence shown here is derived from an EMBL/GenBank/DDBJ whole genome shotgun (WGS) entry which is preliminary data.</text>
</comment>
<dbReference type="PROSITE" id="PS51257">
    <property type="entry name" value="PROKAR_LIPOPROTEIN"/>
    <property type="match status" value="1"/>
</dbReference>
<organism evidence="1 2">
    <name type="scientific">Pyxidicoccus fallax</name>
    <dbReference type="NCBI Taxonomy" id="394095"/>
    <lineage>
        <taxon>Bacteria</taxon>
        <taxon>Pseudomonadati</taxon>
        <taxon>Myxococcota</taxon>
        <taxon>Myxococcia</taxon>
        <taxon>Myxococcales</taxon>
        <taxon>Cystobacterineae</taxon>
        <taxon>Myxococcaceae</taxon>
        <taxon>Pyxidicoccus</taxon>
    </lineage>
</organism>
<evidence type="ECO:0000313" key="1">
    <source>
        <dbReference type="EMBL" id="NMO19740.1"/>
    </source>
</evidence>
<evidence type="ECO:0008006" key="3">
    <source>
        <dbReference type="Google" id="ProtNLM"/>
    </source>
</evidence>
<proteinExistence type="predicted"/>
<dbReference type="Proteomes" id="UP000518300">
    <property type="component" value="Unassembled WGS sequence"/>
</dbReference>
<dbReference type="EMBL" id="JABBJJ010000203">
    <property type="protein sequence ID" value="NMO19740.1"/>
    <property type="molecule type" value="Genomic_DNA"/>
</dbReference>
<accession>A0A848LQ20</accession>
<dbReference type="RefSeq" id="WP_169348981.1">
    <property type="nucleotide sequence ID" value="NZ_JABBJJ010000203.1"/>
</dbReference>
<keyword evidence="2" id="KW-1185">Reference proteome</keyword>
<reference evidence="1 2" key="1">
    <citation type="submission" date="2020-04" db="EMBL/GenBank/DDBJ databases">
        <title>Draft genome of Pyxidicoccus fallax type strain.</title>
        <authorList>
            <person name="Whitworth D.E."/>
        </authorList>
    </citation>
    <scope>NUCLEOTIDE SEQUENCE [LARGE SCALE GENOMIC DNA]</scope>
    <source>
        <strain evidence="1 2">DSM 14698</strain>
    </source>
</reference>